<proteinExistence type="predicted"/>
<evidence type="ECO:0000313" key="2">
    <source>
        <dbReference type="Proteomes" id="UP000265180"/>
    </source>
</evidence>
<reference key="1">
    <citation type="journal article" date="2007" name="Nature">
        <title>The medaka draft genome and insights into vertebrate genome evolution.</title>
        <authorList>
            <person name="Kasahara M."/>
            <person name="Naruse K."/>
            <person name="Sasaki S."/>
            <person name="Nakatani Y."/>
            <person name="Qu W."/>
            <person name="Ahsan B."/>
            <person name="Yamada T."/>
            <person name="Nagayasu Y."/>
            <person name="Doi K."/>
            <person name="Kasai Y."/>
            <person name="Jindo T."/>
            <person name="Kobayashi D."/>
            <person name="Shimada A."/>
            <person name="Toyoda A."/>
            <person name="Kuroki Y."/>
            <person name="Fujiyama A."/>
            <person name="Sasaki T."/>
            <person name="Shimizu A."/>
            <person name="Asakawa S."/>
            <person name="Shimizu N."/>
            <person name="Hashimoto S."/>
            <person name="Yang J."/>
            <person name="Lee Y."/>
            <person name="Matsushima K."/>
            <person name="Sugano S."/>
            <person name="Sakaizumi M."/>
            <person name="Narita T."/>
            <person name="Ohishi K."/>
            <person name="Haga S."/>
            <person name="Ohta F."/>
            <person name="Nomoto H."/>
            <person name="Nogata K."/>
            <person name="Morishita T."/>
            <person name="Endo T."/>
            <person name="Shin-I T."/>
            <person name="Takeda H."/>
            <person name="Morishita S."/>
            <person name="Kohara Y."/>
        </authorList>
    </citation>
    <scope>NUCLEOTIDE SEQUENCE [LARGE SCALE GENOMIC DNA]</scope>
    <source>
        <strain>Hd-rR</strain>
    </source>
</reference>
<evidence type="ECO:0008006" key="3">
    <source>
        <dbReference type="Google" id="ProtNLM"/>
    </source>
</evidence>
<organism evidence="1 2">
    <name type="scientific">Oryzias latipes</name>
    <name type="common">Japanese rice fish</name>
    <name type="synonym">Japanese killifish</name>
    <dbReference type="NCBI Taxonomy" id="8090"/>
    <lineage>
        <taxon>Eukaryota</taxon>
        <taxon>Metazoa</taxon>
        <taxon>Chordata</taxon>
        <taxon>Craniata</taxon>
        <taxon>Vertebrata</taxon>
        <taxon>Euteleostomi</taxon>
        <taxon>Actinopterygii</taxon>
        <taxon>Neopterygii</taxon>
        <taxon>Teleostei</taxon>
        <taxon>Neoteleostei</taxon>
        <taxon>Acanthomorphata</taxon>
        <taxon>Ovalentaria</taxon>
        <taxon>Atherinomorphae</taxon>
        <taxon>Beloniformes</taxon>
        <taxon>Adrianichthyidae</taxon>
        <taxon>Oryziinae</taxon>
        <taxon>Oryzias</taxon>
    </lineage>
</organism>
<reference evidence="1 2" key="2">
    <citation type="submission" date="2017-04" db="EMBL/GenBank/DDBJ databases">
        <title>CpG methylation of centromeres and impact of large insertions on vertebrate speciation.</title>
        <authorList>
            <person name="Ichikawa K."/>
            <person name="Yoshimura J."/>
            <person name="Morishita S."/>
        </authorList>
    </citation>
    <scope>NUCLEOTIDE SEQUENCE</scope>
    <source>
        <strain evidence="1 2">HNI</strain>
    </source>
</reference>
<reference evidence="1" key="4">
    <citation type="submission" date="2025-09" db="UniProtKB">
        <authorList>
            <consortium name="Ensembl"/>
        </authorList>
    </citation>
    <scope>IDENTIFICATION</scope>
    <source>
        <strain evidence="1">HNI</strain>
    </source>
</reference>
<evidence type="ECO:0000313" key="1">
    <source>
        <dbReference type="Ensembl" id="ENSORLP00020033192.1"/>
    </source>
</evidence>
<dbReference type="AlphaFoldDB" id="A0A3P9MJR5"/>
<name>A0A3P9MJR5_ORYLA</name>
<dbReference type="Proteomes" id="UP000265180">
    <property type="component" value="Chromosome 13"/>
</dbReference>
<reference evidence="1" key="3">
    <citation type="submission" date="2025-08" db="UniProtKB">
        <authorList>
            <consortium name="Ensembl"/>
        </authorList>
    </citation>
    <scope>IDENTIFICATION</scope>
    <source>
        <strain evidence="1">HNI</strain>
    </source>
</reference>
<accession>A0A3P9MJR5</accession>
<dbReference type="PANTHER" id="PTHR19446">
    <property type="entry name" value="REVERSE TRANSCRIPTASES"/>
    <property type="match status" value="1"/>
</dbReference>
<sequence length="124" mass="14021">MKAFLEKLDLPTIGGIQNEKLTSTITKLEIEKALGRLKSNKSPGSDGLPMERYKRLGDHLVPLLEQRQTCSDYRPISLLNTAMKSFTHLQLQKQETRQGGFPDHSADLNPFKRNIDILQAKKCS</sequence>
<dbReference type="Ensembl" id="ENSORLT00020026840.1">
    <property type="protein sequence ID" value="ENSORLP00020033192.1"/>
    <property type="gene ID" value="ENSORLG00020000995.1"/>
</dbReference>
<protein>
    <recommendedName>
        <fullName evidence="3">Reverse transcriptase domain-containing protein</fullName>
    </recommendedName>
</protein>